<gene>
    <name evidence="1" type="ORF">FP66_04685</name>
</gene>
<protein>
    <submittedName>
        <fullName evidence="1">Uncharacterized protein</fullName>
    </submittedName>
</protein>
<dbReference type="EMBL" id="JOKD01000021">
    <property type="protein sequence ID" value="KGE78144.1"/>
    <property type="molecule type" value="Genomic_DNA"/>
</dbReference>
<name>A0ABR4WTV4_9GAMM</name>
<keyword evidence="2" id="KW-1185">Reference proteome</keyword>
<accession>A0ABR4WTV4</accession>
<dbReference type="Proteomes" id="UP000029721">
    <property type="component" value="Unassembled WGS sequence"/>
</dbReference>
<organism evidence="1 2">
    <name type="scientific">Halomonas salina</name>
    <dbReference type="NCBI Taxonomy" id="42565"/>
    <lineage>
        <taxon>Bacteria</taxon>
        <taxon>Pseudomonadati</taxon>
        <taxon>Pseudomonadota</taxon>
        <taxon>Gammaproteobacteria</taxon>
        <taxon>Oceanospirillales</taxon>
        <taxon>Halomonadaceae</taxon>
        <taxon>Halomonas</taxon>
    </lineage>
</organism>
<proteinExistence type="predicted"/>
<evidence type="ECO:0000313" key="1">
    <source>
        <dbReference type="EMBL" id="KGE78144.1"/>
    </source>
</evidence>
<evidence type="ECO:0000313" key="2">
    <source>
        <dbReference type="Proteomes" id="UP000029721"/>
    </source>
</evidence>
<comment type="caution">
    <text evidence="1">The sequence shown here is derived from an EMBL/GenBank/DDBJ whole genome shotgun (WGS) entry which is preliminary data.</text>
</comment>
<sequence length="86" mass="9751">MAAVLIDVARQRLRGALRLQPREGAAPLLAWRSAGSEVWQQVPLRCDYLGPWLIGLRLPGRRLWLWPDSGDAESLRRLRKALLSLP</sequence>
<reference evidence="1 2" key="1">
    <citation type="submission" date="2014-06" db="EMBL/GenBank/DDBJ databases">
        <title>Draft genome sequence of an extremely salt tolerant bacteria Halomonas salina/CIFRI 1.</title>
        <authorList>
            <person name="Behera B.D."/>
            <person name="Meena D.K."/>
            <person name="Das P."/>
            <person name="Maharana J."/>
            <person name="Paria P."/>
            <person name="Sharma A.P."/>
            <person name="Shamsudheen K.V."/>
            <person name="Rijit J."/>
            <person name="Dixit V."/>
            <person name="Verma A."/>
            <person name="Scaria V."/>
            <person name="Sivasubbu S."/>
        </authorList>
    </citation>
    <scope>NUCLEOTIDE SEQUENCE [LARGE SCALE GENOMIC DNA]</scope>
    <source>
        <strain evidence="1 2">CIFRI 1</strain>
    </source>
</reference>